<gene>
    <name evidence="1" type="ORF">E5352_02700</name>
</gene>
<evidence type="ECO:0000313" key="2">
    <source>
        <dbReference type="Proteomes" id="UP000306631"/>
    </source>
</evidence>
<dbReference type="OrthoDB" id="6041487at2"/>
<accession>A0A4S2D5S7</accession>
<evidence type="ECO:0000313" key="1">
    <source>
        <dbReference type="EMBL" id="TGY36422.1"/>
    </source>
</evidence>
<comment type="caution">
    <text evidence="1">The sequence shown here is derived from an EMBL/GenBank/DDBJ whole genome shotgun (WGS) entry which is preliminary data.</text>
</comment>
<reference evidence="1 2" key="1">
    <citation type="submission" date="2019-04" db="EMBL/GenBank/DDBJ databases">
        <title>Microbes associate with the intestines of laboratory mice.</title>
        <authorList>
            <person name="Navarre W."/>
            <person name="Wong E."/>
            <person name="Huang K."/>
            <person name="Tropini C."/>
            <person name="Ng K."/>
            <person name="Yu B."/>
        </authorList>
    </citation>
    <scope>NUCLEOTIDE SEQUENCE [LARGE SCALE GENOMIC DNA]</scope>
    <source>
        <strain evidence="1 2">NM62_B4-13</strain>
    </source>
</reference>
<proteinExistence type="predicted"/>
<dbReference type="AlphaFoldDB" id="A0A4S2D5S7"/>
<dbReference type="RefSeq" id="WP_017355250.1">
    <property type="nucleotide sequence ID" value="NZ_SRYW01000002.1"/>
</dbReference>
<dbReference type="EMBL" id="SRYW01000002">
    <property type="protein sequence ID" value="TGY36422.1"/>
    <property type="molecule type" value="Genomic_DNA"/>
</dbReference>
<dbReference type="Proteomes" id="UP000306631">
    <property type="component" value="Unassembled WGS sequence"/>
</dbReference>
<organism evidence="1 2">
    <name type="scientific">Stenotrophomonas maltophilia</name>
    <name type="common">Pseudomonas maltophilia</name>
    <name type="synonym">Xanthomonas maltophilia</name>
    <dbReference type="NCBI Taxonomy" id="40324"/>
    <lineage>
        <taxon>Bacteria</taxon>
        <taxon>Pseudomonadati</taxon>
        <taxon>Pseudomonadota</taxon>
        <taxon>Gammaproteobacteria</taxon>
        <taxon>Lysobacterales</taxon>
        <taxon>Lysobacteraceae</taxon>
        <taxon>Stenotrophomonas</taxon>
        <taxon>Stenotrophomonas maltophilia group</taxon>
    </lineage>
</organism>
<sequence>MLIRLQLDERLWRVVHPDKPDGLRFRNSAIAFDFADALARLHHADTGQRSAVRVEASGACVEAVSYG</sequence>
<protein>
    <submittedName>
        <fullName evidence="1">Uncharacterized protein</fullName>
    </submittedName>
</protein>
<name>A0A4S2D5S7_STEMA</name>